<organism evidence="1 2">
    <name type="scientific">Brassica cretica</name>
    <name type="common">Mustard</name>
    <dbReference type="NCBI Taxonomy" id="69181"/>
    <lineage>
        <taxon>Eukaryota</taxon>
        <taxon>Viridiplantae</taxon>
        <taxon>Streptophyta</taxon>
        <taxon>Embryophyta</taxon>
        <taxon>Tracheophyta</taxon>
        <taxon>Spermatophyta</taxon>
        <taxon>Magnoliopsida</taxon>
        <taxon>eudicotyledons</taxon>
        <taxon>Gunneridae</taxon>
        <taxon>Pentapetalae</taxon>
        <taxon>rosids</taxon>
        <taxon>malvids</taxon>
        <taxon>Brassicales</taxon>
        <taxon>Brassicaceae</taxon>
        <taxon>Brassiceae</taxon>
        <taxon>Brassica</taxon>
    </lineage>
</organism>
<name>A0A8S9MTL3_BRACR</name>
<gene>
    <name evidence="1" type="ORF">F2Q69_00055549</name>
</gene>
<sequence>MDVISIFVRPFNLGIILDGLAYSIVKVCMCSVGAEGDDILVHERRAAQDCTKKKMGLYIHQNESRSRKLRGPLDPMRLVVPSSEVDLVERATC</sequence>
<dbReference type="EMBL" id="QGKX02002183">
    <property type="protein sequence ID" value="KAF3485298.1"/>
    <property type="molecule type" value="Genomic_DNA"/>
</dbReference>
<evidence type="ECO:0000313" key="2">
    <source>
        <dbReference type="Proteomes" id="UP000712600"/>
    </source>
</evidence>
<dbReference type="Proteomes" id="UP000712600">
    <property type="component" value="Unassembled WGS sequence"/>
</dbReference>
<reference evidence="1" key="1">
    <citation type="submission" date="2019-12" db="EMBL/GenBank/DDBJ databases">
        <title>Genome sequencing and annotation of Brassica cretica.</title>
        <authorList>
            <person name="Studholme D.J."/>
            <person name="Sarris P."/>
        </authorList>
    </citation>
    <scope>NUCLEOTIDE SEQUENCE</scope>
    <source>
        <strain evidence="1">PFS-109/04</strain>
        <tissue evidence="1">Leaf</tissue>
    </source>
</reference>
<proteinExistence type="predicted"/>
<accession>A0A8S9MTL3</accession>
<comment type="caution">
    <text evidence="1">The sequence shown here is derived from an EMBL/GenBank/DDBJ whole genome shotgun (WGS) entry which is preliminary data.</text>
</comment>
<evidence type="ECO:0000313" key="1">
    <source>
        <dbReference type="EMBL" id="KAF3485298.1"/>
    </source>
</evidence>
<protein>
    <submittedName>
        <fullName evidence="1">Uncharacterized protein</fullName>
    </submittedName>
</protein>
<dbReference type="AlphaFoldDB" id="A0A8S9MTL3"/>